<accession>A0A5B8VRP7</accession>
<feature type="domain" description="DUF4982" evidence="7">
    <location>
        <begin position="625"/>
        <end position="681"/>
    </location>
</feature>
<feature type="domain" description="Glycoside hydrolase family 2 catalytic" evidence="5">
    <location>
        <begin position="328"/>
        <end position="522"/>
    </location>
</feature>
<dbReference type="InterPro" id="IPR008979">
    <property type="entry name" value="Galactose-bd-like_sf"/>
</dbReference>
<dbReference type="InterPro" id="IPR036156">
    <property type="entry name" value="Beta-gal/glucu_dom_sf"/>
</dbReference>
<dbReference type="OrthoDB" id="9801077at2"/>
<dbReference type="NCBIfam" id="NF041462">
    <property type="entry name" value="GalA"/>
    <property type="match status" value="1"/>
</dbReference>
<keyword evidence="3" id="KW-0326">Glycosidase</keyword>
<dbReference type="InterPro" id="IPR006101">
    <property type="entry name" value="Glyco_hydro_2"/>
</dbReference>
<evidence type="ECO:0000259" key="7">
    <source>
        <dbReference type="Pfam" id="PF16355"/>
    </source>
</evidence>
<dbReference type="SUPFAM" id="SSF49785">
    <property type="entry name" value="Galactose-binding domain-like"/>
    <property type="match status" value="1"/>
</dbReference>
<dbReference type="GO" id="GO:0005975">
    <property type="term" value="P:carbohydrate metabolic process"/>
    <property type="evidence" value="ECO:0007669"/>
    <property type="project" value="InterPro"/>
</dbReference>
<gene>
    <name evidence="9" type="ORF">FSB73_10965</name>
</gene>
<dbReference type="InterPro" id="IPR006103">
    <property type="entry name" value="Glyco_hydro_2_cat"/>
</dbReference>
<dbReference type="InterPro" id="IPR017853">
    <property type="entry name" value="GH"/>
</dbReference>
<dbReference type="InterPro" id="IPR040605">
    <property type="entry name" value="Glyco_hydro2_dom5"/>
</dbReference>
<feature type="domain" description="Glycoside hydrolase family 2 immunoglobulin-like beta-sandwich" evidence="4">
    <location>
        <begin position="218"/>
        <end position="322"/>
    </location>
</feature>
<dbReference type="Pfam" id="PF02836">
    <property type="entry name" value="Glyco_hydro_2_C"/>
    <property type="match status" value="1"/>
</dbReference>
<dbReference type="SUPFAM" id="SSF51445">
    <property type="entry name" value="(Trans)glycosidases"/>
    <property type="match status" value="1"/>
</dbReference>
<dbReference type="InterPro" id="IPR051913">
    <property type="entry name" value="GH2_Domain-Containing"/>
</dbReference>
<dbReference type="AlphaFoldDB" id="A0A5B8VRP7"/>
<evidence type="ECO:0000259" key="4">
    <source>
        <dbReference type="Pfam" id="PF00703"/>
    </source>
</evidence>
<evidence type="ECO:0000313" key="10">
    <source>
        <dbReference type="Proteomes" id="UP000321291"/>
    </source>
</evidence>
<dbReference type="PANTHER" id="PTHR42732">
    <property type="entry name" value="BETA-GALACTOSIDASE"/>
    <property type="match status" value="1"/>
</dbReference>
<evidence type="ECO:0000256" key="1">
    <source>
        <dbReference type="ARBA" id="ARBA00007401"/>
    </source>
</evidence>
<protein>
    <submittedName>
        <fullName evidence="9">Glycoside hydrolase family 2 protein</fullName>
    </submittedName>
</protein>
<feature type="domain" description="Glycoside hydrolase family 2" evidence="8">
    <location>
        <begin position="694"/>
        <end position="800"/>
    </location>
</feature>
<dbReference type="PROSITE" id="PS00608">
    <property type="entry name" value="GLYCOSYL_HYDROL_F2_2"/>
    <property type="match status" value="1"/>
</dbReference>
<reference evidence="9 10" key="1">
    <citation type="journal article" date="2017" name="Int. J. Syst. Evol. Microbiol.">
        <title>Arachidicoccus ginsenosidivorans sp. nov., with ginsenoside-converting activity isolated from ginseng cultivating soil.</title>
        <authorList>
            <person name="Siddiqi M.Z."/>
            <person name="Aslam Z."/>
            <person name="Im W.T."/>
        </authorList>
    </citation>
    <scope>NUCLEOTIDE SEQUENCE [LARGE SCALE GENOMIC DNA]</scope>
    <source>
        <strain evidence="9 10">Gsoil 809</strain>
    </source>
</reference>
<dbReference type="InterPro" id="IPR013783">
    <property type="entry name" value="Ig-like_fold"/>
</dbReference>
<sequence length="812" mass="91490">MVFAALLLTLSGINVYGQNVITRNERKIDADWKFHLGNAASPTLDFNYGINETSFSKAGGANGTAYAIRFNDRNWQKVDLPHDWAVGLPFDYMDNGDQNAHGYKAIGGHYPQNSIGWYRKEFEVDPADSGGRFELRTDGIYRDSKVWVNGYYVGGNYSGYTSATYDITDFIRFGKKNVIAVRVDATHYEGWFYEGAGIYRHVWLNRYNNLHVVSQGGLYVRTENKGKDANVILKTEVINKNTHAVKGTLETLILNREGKVLVHSKVIPLALDINEQKSYNNSLLLPNAQLSNLDNPYLYRAVALVRENGQVVDSVPVRFGVRTFAFDKDKGFFLNGKSVKIKGTSDHQDHAGVGAALLDYLQYYRIGLLKQMGSNAIRTTHNPPTPELLDACDSLGMLVMDETRLLTSGSEYEKEFRDLILRDRNHPSIFLWSIGNEEHYTQRTDIGKRIALNQILLQKELDPSRTATYAANIGNVYHGVNEVIPIRGFNYNLNGADNYHKEHPDQPVIGTEVASTVSTRGIYIKDTVRCYVPDYDSVFPPWASTAETWWSFAAKRDWFMGGFAWTGFDYRGEPTPYKWPNINSHFGIMDMCGFPKTVYYYYNAWWSDSAVMHIAPHWNWQGEEGKEKIVWVNSNTDDVELFLNGKSLGKKKMPINGHLEWKVQYEPGKLEAIGYKDGQKVTYSVETTGRPYQIKLTPSKNVLLADGEDAVVVNVSAVDKQGREVPDASNMVYFDLEGENAAIVGVGNGDPSSHENDKDVRHNWHRSLFNGRAQVIIRSGTNSGTIKLKAFASDVLSSNIELKQINNTAPIK</sequence>
<dbReference type="Gene3D" id="2.60.40.10">
    <property type="entry name" value="Immunoglobulins"/>
    <property type="match status" value="3"/>
</dbReference>
<dbReference type="EMBL" id="CP042434">
    <property type="protein sequence ID" value="QEC74267.1"/>
    <property type="molecule type" value="Genomic_DNA"/>
</dbReference>
<evidence type="ECO:0000313" key="9">
    <source>
        <dbReference type="EMBL" id="QEC74267.1"/>
    </source>
</evidence>
<organism evidence="9 10">
    <name type="scientific">Arachidicoccus ginsenosidivorans</name>
    <dbReference type="NCBI Taxonomy" id="496057"/>
    <lineage>
        <taxon>Bacteria</taxon>
        <taxon>Pseudomonadati</taxon>
        <taxon>Bacteroidota</taxon>
        <taxon>Chitinophagia</taxon>
        <taxon>Chitinophagales</taxon>
        <taxon>Chitinophagaceae</taxon>
        <taxon>Arachidicoccus</taxon>
    </lineage>
</organism>
<evidence type="ECO:0000259" key="5">
    <source>
        <dbReference type="Pfam" id="PF02836"/>
    </source>
</evidence>
<dbReference type="Pfam" id="PF02837">
    <property type="entry name" value="Glyco_hydro_2_N"/>
    <property type="match status" value="1"/>
</dbReference>
<dbReference type="KEGG" id="agi:FSB73_10965"/>
<dbReference type="InterPro" id="IPR006102">
    <property type="entry name" value="Ig-like_GH2"/>
</dbReference>
<dbReference type="Pfam" id="PF00703">
    <property type="entry name" value="Glyco_hydro_2"/>
    <property type="match status" value="1"/>
</dbReference>
<comment type="similarity">
    <text evidence="1">Belongs to the glycosyl hydrolase 2 family.</text>
</comment>
<proteinExistence type="inferred from homology"/>
<dbReference type="InterPro" id="IPR006104">
    <property type="entry name" value="Glyco_hydro_2_N"/>
</dbReference>
<dbReference type="PRINTS" id="PR00132">
    <property type="entry name" value="GLHYDRLASE2"/>
</dbReference>
<evidence type="ECO:0000256" key="3">
    <source>
        <dbReference type="ARBA" id="ARBA00023295"/>
    </source>
</evidence>
<evidence type="ECO:0000259" key="8">
    <source>
        <dbReference type="Pfam" id="PF18565"/>
    </source>
</evidence>
<dbReference type="Gene3D" id="3.20.20.80">
    <property type="entry name" value="Glycosidases"/>
    <property type="match status" value="1"/>
</dbReference>
<evidence type="ECO:0000259" key="6">
    <source>
        <dbReference type="Pfam" id="PF02837"/>
    </source>
</evidence>
<dbReference type="InterPro" id="IPR048230">
    <property type="entry name" value="GalA-like"/>
</dbReference>
<dbReference type="InterPro" id="IPR023232">
    <property type="entry name" value="Glyco_hydro_2_AS"/>
</dbReference>
<keyword evidence="10" id="KW-1185">Reference proteome</keyword>
<feature type="domain" description="Glycosyl hydrolases family 2 sugar binding" evidence="6">
    <location>
        <begin position="111"/>
        <end position="204"/>
    </location>
</feature>
<dbReference type="Proteomes" id="UP000321291">
    <property type="component" value="Chromosome"/>
</dbReference>
<name>A0A5B8VRP7_9BACT</name>
<dbReference type="GO" id="GO:0004553">
    <property type="term" value="F:hydrolase activity, hydrolyzing O-glycosyl compounds"/>
    <property type="evidence" value="ECO:0007669"/>
    <property type="project" value="InterPro"/>
</dbReference>
<dbReference type="Pfam" id="PF16355">
    <property type="entry name" value="DUF4982"/>
    <property type="match status" value="1"/>
</dbReference>
<keyword evidence="2 9" id="KW-0378">Hydrolase</keyword>
<dbReference type="Gene3D" id="2.60.120.260">
    <property type="entry name" value="Galactose-binding domain-like"/>
    <property type="match status" value="1"/>
</dbReference>
<dbReference type="PANTHER" id="PTHR42732:SF1">
    <property type="entry name" value="BETA-MANNOSIDASE"/>
    <property type="match status" value="1"/>
</dbReference>
<evidence type="ECO:0000256" key="2">
    <source>
        <dbReference type="ARBA" id="ARBA00022801"/>
    </source>
</evidence>
<dbReference type="InterPro" id="IPR032311">
    <property type="entry name" value="DUF4982"/>
</dbReference>
<dbReference type="Pfam" id="PF18565">
    <property type="entry name" value="Glyco_hydro2_C5"/>
    <property type="match status" value="1"/>
</dbReference>
<dbReference type="SUPFAM" id="SSF49303">
    <property type="entry name" value="beta-Galactosidase/glucuronidase domain"/>
    <property type="match status" value="1"/>
</dbReference>